<sequence>MEYKNFRKMMSKFLAAQSTIILSLSVVSLIFSNSDWFFACLSSLKLYFSTYPFHLLGLALNKNCIFLICNGLVMFFAKTSGGSIHPSSGSDVKELLHKMIGDSLQPSLETKGPTLLIKDAMDVDCTDNEENEELKEANEAEASKEEEEKEEEVDERSYEDEKKLTNSVMEDSEGNGHGDEGGENESEIGLFFEEEEESMELLSTEELNKKFEDFILKMKEDVRMGSSTPTKIGQVHYNYDINLYDKNWPIIIVN</sequence>
<keyword evidence="2" id="KW-0472">Membrane</keyword>
<keyword evidence="2" id="KW-0812">Transmembrane</keyword>
<organism evidence="3 4">
    <name type="scientific">Olea europaea subsp. europaea</name>
    <dbReference type="NCBI Taxonomy" id="158383"/>
    <lineage>
        <taxon>Eukaryota</taxon>
        <taxon>Viridiplantae</taxon>
        <taxon>Streptophyta</taxon>
        <taxon>Embryophyta</taxon>
        <taxon>Tracheophyta</taxon>
        <taxon>Spermatophyta</taxon>
        <taxon>Magnoliopsida</taxon>
        <taxon>eudicotyledons</taxon>
        <taxon>Gunneridae</taxon>
        <taxon>Pentapetalae</taxon>
        <taxon>asterids</taxon>
        <taxon>lamiids</taxon>
        <taxon>Lamiales</taxon>
        <taxon>Oleaceae</taxon>
        <taxon>Oleeae</taxon>
        <taxon>Olea</taxon>
    </lineage>
</organism>
<dbReference type="Gramene" id="OE9A007137T1">
    <property type="protein sequence ID" value="OE9A007137C1"/>
    <property type="gene ID" value="OE9A007137"/>
</dbReference>
<dbReference type="AlphaFoldDB" id="A0A8S0RIB5"/>
<feature type="compositionally biased region" description="Basic and acidic residues" evidence="1">
    <location>
        <begin position="155"/>
        <end position="164"/>
    </location>
</feature>
<dbReference type="OrthoDB" id="10453447at2759"/>
<gene>
    <name evidence="3" type="ORF">OLEA9_A007137</name>
</gene>
<dbReference type="PANTHER" id="PTHR34947:SF2">
    <property type="entry name" value="TRANSMEMBRANE PROTEIN"/>
    <property type="match status" value="1"/>
</dbReference>
<evidence type="ECO:0000256" key="1">
    <source>
        <dbReference type="SAM" id="MobiDB-lite"/>
    </source>
</evidence>
<name>A0A8S0RIB5_OLEEU</name>
<proteinExistence type="predicted"/>
<keyword evidence="2" id="KW-1133">Transmembrane helix</keyword>
<dbReference type="PANTHER" id="PTHR34947">
    <property type="entry name" value="TRANSMEMBRANE PROTEIN"/>
    <property type="match status" value="1"/>
</dbReference>
<dbReference type="Proteomes" id="UP000594638">
    <property type="component" value="Unassembled WGS sequence"/>
</dbReference>
<evidence type="ECO:0000313" key="4">
    <source>
        <dbReference type="Proteomes" id="UP000594638"/>
    </source>
</evidence>
<evidence type="ECO:0000256" key="2">
    <source>
        <dbReference type="SAM" id="Phobius"/>
    </source>
</evidence>
<keyword evidence="4" id="KW-1185">Reference proteome</keyword>
<feature type="compositionally biased region" description="Acidic residues" evidence="1">
    <location>
        <begin position="144"/>
        <end position="154"/>
    </location>
</feature>
<feature type="region of interest" description="Disordered" evidence="1">
    <location>
        <begin position="130"/>
        <end position="184"/>
    </location>
</feature>
<dbReference type="EMBL" id="CACTIH010003630">
    <property type="protein sequence ID" value="CAA2979492.1"/>
    <property type="molecule type" value="Genomic_DNA"/>
</dbReference>
<comment type="caution">
    <text evidence="3">The sequence shown here is derived from an EMBL/GenBank/DDBJ whole genome shotgun (WGS) entry which is preliminary data.</text>
</comment>
<feature type="transmembrane region" description="Helical" evidence="2">
    <location>
        <begin position="56"/>
        <end position="77"/>
    </location>
</feature>
<reference evidence="3 4" key="1">
    <citation type="submission" date="2019-12" db="EMBL/GenBank/DDBJ databases">
        <authorList>
            <person name="Alioto T."/>
            <person name="Alioto T."/>
            <person name="Gomez Garrido J."/>
        </authorList>
    </citation>
    <scope>NUCLEOTIDE SEQUENCE [LARGE SCALE GENOMIC DNA]</scope>
</reference>
<evidence type="ECO:0000313" key="3">
    <source>
        <dbReference type="EMBL" id="CAA2979492.1"/>
    </source>
</evidence>
<feature type="compositionally biased region" description="Basic and acidic residues" evidence="1">
    <location>
        <begin position="134"/>
        <end position="143"/>
    </location>
</feature>
<accession>A0A8S0RIB5</accession>
<protein>
    <submittedName>
        <fullName evidence="3">Uncharacterized protein</fullName>
    </submittedName>
</protein>